<dbReference type="Pfam" id="PF00156">
    <property type="entry name" value="Pribosyltran"/>
    <property type="match status" value="1"/>
</dbReference>
<name>A0A7G9QY69_9MICO</name>
<dbReference type="KEGG" id="pei:H9L10_07960"/>
<gene>
    <name evidence="4" type="ORF">H9L10_07960</name>
</gene>
<evidence type="ECO:0000256" key="1">
    <source>
        <dbReference type="ARBA" id="ARBA00022676"/>
    </source>
</evidence>
<evidence type="ECO:0000313" key="4">
    <source>
        <dbReference type="EMBL" id="QNN48294.1"/>
    </source>
</evidence>
<dbReference type="AlphaFoldDB" id="A0A7G9QY69"/>
<dbReference type="RefSeq" id="WP_166100421.1">
    <property type="nucleotide sequence ID" value="NZ_BMMY01000007.1"/>
</dbReference>
<dbReference type="Gene3D" id="3.40.50.2020">
    <property type="match status" value="1"/>
</dbReference>
<dbReference type="Proteomes" id="UP000515976">
    <property type="component" value="Chromosome"/>
</dbReference>
<dbReference type="PANTHER" id="PTHR43363:SF1">
    <property type="entry name" value="HYPOXANTHINE-GUANINE PHOSPHORIBOSYLTRANSFERASE"/>
    <property type="match status" value="1"/>
</dbReference>
<keyword evidence="1 4" id="KW-0328">Glycosyltransferase</keyword>
<feature type="domain" description="Phosphoribosyltransferase" evidence="3">
    <location>
        <begin position="8"/>
        <end position="148"/>
    </location>
</feature>
<accession>A0A7G9QY69</accession>
<dbReference type="InterPro" id="IPR000836">
    <property type="entry name" value="PRTase_dom"/>
</dbReference>
<sequence length="162" mass="17156">MDAEREVLTWAAFDEAVWSLAERVAGDGVPDAVLAVARGGLVVGGALAYATGVKCTPVLNVELYTGVDERLPEPRLVPPVPDLGGLAGADVLVADDVADTGLTLVAVRDFLAGRVGRVRTAVVYEKPGSLVRPDYTWGHTDRWVTFPWSDREPVCARSAATA</sequence>
<dbReference type="SUPFAM" id="SSF53271">
    <property type="entry name" value="PRTase-like"/>
    <property type="match status" value="1"/>
</dbReference>
<keyword evidence="2 4" id="KW-0808">Transferase</keyword>
<dbReference type="GO" id="GO:0016757">
    <property type="term" value="F:glycosyltransferase activity"/>
    <property type="evidence" value="ECO:0007669"/>
    <property type="project" value="UniProtKB-KW"/>
</dbReference>
<dbReference type="PANTHER" id="PTHR43363">
    <property type="entry name" value="HYPOXANTHINE PHOSPHORIBOSYLTRANSFERASE"/>
    <property type="match status" value="1"/>
</dbReference>
<evidence type="ECO:0000313" key="5">
    <source>
        <dbReference type="Proteomes" id="UP000515976"/>
    </source>
</evidence>
<keyword evidence="5" id="KW-1185">Reference proteome</keyword>
<organism evidence="4 5">
    <name type="scientific">Phycicoccus endophyticus</name>
    <dbReference type="NCBI Taxonomy" id="1690220"/>
    <lineage>
        <taxon>Bacteria</taxon>
        <taxon>Bacillati</taxon>
        <taxon>Actinomycetota</taxon>
        <taxon>Actinomycetes</taxon>
        <taxon>Micrococcales</taxon>
        <taxon>Intrasporangiaceae</taxon>
        <taxon>Phycicoccus</taxon>
    </lineage>
</organism>
<reference evidence="4 5" key="1">
    <citation type="submission" date="2020-08" db="EMBL/GenBank/DDBJ databases">
        <title>Genome sequence of Phycicoccus endophyticus JCM 31784T.</title>
        <authorList>
            <person name="Hyun D.-W."/>
            <person name="Bae J.-W."/>
        </authorList>
    </citation>
    <scope>NUCLEOTIDE SEQUENCE [LARGE SCALE GENOMIC DNA]</scope>
    <source>
        <strain evidence="4 5">JCM 31784</strain>
    </source>
</reference>
<protein>
    <submittedName>
        <fullName evidence="4">Phosphoribosyltransferase</fullName>
    </submittedName>
</protein>
<dbReference type="InterPro" id="IPR029057">
    <property type="entry name" value="PRTase-like"/>
</dbReference>
<evidence type="ECO:0000256" key="2">
    <source>
        <dbReference type="ARBA" id="ARBA00022679"/>
    </source>
</evidence>
<evidence type="ECO:0000259" key="3">
    <source>
        <dbReference type="Pfam" id="PF00156"/>
    </source>
</evidence>
<dbReference type="EMBL" id="CP060712">
    <property type="protein sequence ID" value="QNN48294.1"/>
    <property type="molecule type" value="Genomic_DNA"/>
</dbReference>
<dbReference type="CDD" id="cd06223">
    <property type="entry name" value="PRTases_typeI"/>
    <property type="match status" value="1"/>
</dbReference>
<proteinExistence type="predicted"/>